<gene>
    <name evidence="2" type="ORF">N0V93_002446</name>
</gene>
<proteinExistence type="predicted"/>
<name>A0A9W9CZ31_9PEZI</name>
<protein>
    <submittedName>
        <fullName evidence="2">Uncharacterized protein</fullName>
    </submittedName>
</protein>
<comment type="caution">
    <text evidence="2">The sequence shown here is derived from an EMBL/GenBank/DDBJ whole genome shotgun (WGS) entry which is preliminary data.</text>
</comment>
<evidence type="ECO:0000313" key="3">
    <source>
        <dbReference type="Proteomes" id="UP001140453"/>
    </source>
</evidence>
<dbReference type="OrthoDB" id="9971407at2759"/>
<keyword evidence="3" id="KW-1185">Reference proteome</keyword>
<organism evidence="2 3">
    <name type="scientific">Gnomoniopsis smithogilvyi</name>
    <dbReference type="NCBI Taxonomy" id="1191159"/>
    <lineage>
        <taxon>Eukaryota</taxon>
        <taxon>Fungi</taxon>
        <taxon>Dikarya</taxon>
        <taxon>Ascomycota</taxon>
        <taxon>Pezizomycotina</taxon>
        <taxon>Sordariomycetes</taxon>
        <taxon>Sordariomycetidae</taxon>
        <taxon>Diaporthales</taxon>
        <taxon>Gnomoniaceae</taxon>
        <taxon>Gnomoniopsis</taxon>
    </lineage>
</organism>
<feature type="signal peptide" evidence="1">
    <location>
        <begin position="1"/>
        <end position="18"/>
    </location>
</feature>
<dbReference type="AlphaFoldDB" id="A0A9W9CZ31"/>
<dbReference type="Proteomes" id="UP001140453">
    <property type="component" value="Unassembled WGS sequence"/>
</dbReference>
<accession>A0A9W9CZ31</accession>
<evidence type="ECO:0000256" key="1">
    <source>
        <dbReference type="SAM" id="SignalP"/>
    </source>
</evidence>
<reference evidence="2" key="1">
    <citation type="submission" date="2022-10" db="EMBL/GenBank/DDBJ databases">
        <title>Tapping the CABI collections for fungal endophytes: first genome assemblies for Collariella, Neodidymelliopsis, Ascochyta clinopodiicola, Didymella pomorum, Didymosphaeria variabile, Neocosmospora piperis and Neocucurbitaria cava.</title>
        <authorList>
            <person name="Hill R."/>
        </authorList>
    </citation>
    <scope>NUCLEOTIDE SEQUENCE</scope>
    <source>
        <strain evidence="2">IMI 355082</strain>
    </source>
</reference>
<evidence type="ECO:0000313" key="2">
    <source>
        <dbReference type="EMBL" id="KAJ4393238.1"/>
    </source>
</evidence>
<sequence>MFGPAFISILSLLAVANGMPSTYSDFSTKETRDTNVTTPDIDAIMAVPTTAFTSYADGGLVRAPIVDESALRKRCSTSPILTWGDEDDGGLGVTVTNADSDWRGFYIYENSLLATWFEITIDQYNVMWADVSLIRGCDGAALIWSLDNSGGWKGFTQWILDGAPEGAYDMKTDGQWVLKYTENGDGSINTIPRDWEVAEVGADYVYVDDAHVGPVISSQNGRMGSYWPAGRV</sequence>
<keyword evidence="1" id="KW-0732">Signal</keyword>
<feature type="chain" id="PRO_5040999673" evidence="1">
    <location>
        <begin position="19"/>
        <end position="232"/>
    </location>
</feature>
<dbReference type="EMBL" id="JAPEVB010000002">
    <property type="protein sequence ID" value="KAJ4393238.1"/>
    <property type="molecule type" value="Genomic_DNA"/>
</dbReference>